<dbReference type="SUPFAM" id="SSF54909">
    <property type="entry name" value="Dimeric alpha+beta barrel"/>
    <property type="match status" value="2"/>
</dbReference>
<sequence>MYARSTTINGTPMTVDDGIAYVCDEVMPAVTEMPGCVGLSMLADRESGRCIVTSSWRDAESMRASDEGVRGLRERAGSIFGGPPEVQEWEVAVMHRRSEAPSGACTRVTWSRCDPADVDRVLDAYRAVMVPRMEDYGGFCSVSLMIDRATGRSASAVTFEDRECMEASRTHARASRDDFARLMRLEITDHDEFDLVLAHLRIPEMV</sequence>
<keyword evidence="3" id="KW-1185">Reference proteome</keyword>
<evidence type="ECO:0000259" key="1">
    <source>
        <dbReference type="Pfam" id="PF03992"/>
    </source>
</evidence>
<proteinExistence type="predicted"/>
<dbReference type="GO" id="GO:0004497">
    <property type="term" value="F:monooxygenase activity"/>
    <property type="evidence" value="ECO:0007669"/>
    <property type="project" value="UniProtKB-KW"/>
</dbReference>
<dbReference type="Proteomes" id="UP001560045">
    <property type="component" value="Unassembled WGS sequence"/>
</dbReference>
<dbReference type="RefSeq" id="WP_369205856.1">
    <property type="nucleotide sequence ID" value="NZ_JBFNXQ010000025.1"/>
</dbReference>
<dbReference type="InterPro" id="IPR007138">
    <property type="entry name" value="ABM_dom"/>
</dbReference>
<keyword evidence="2" id="KW-0503">Monooxygenase</keyword>
<keyword evidence="2" id="KW-0560">Oxidoreductase</keyword>
<accession>A0ABV3XDR7</accession>
<name>A0ABV3XDR7_9ACTN</name>
<dbReference type="EC" id="1.14.-.-" evidence="2"/>
<protein>
    <submittedName>
        <fullName evidence="2">Antibiotic biosynthesis monooxygenase</fullName>
        <ecNumber evidence="2">1.14.-.-</ecNumber>
    </submittedName>
</protein>
<dbReference type="EMBL" id="JBFNXQ010000025">
    <property type="protein sequence ID" value="MEX5718720.1"/>
    <property type="molecule type" value="Genomic_DNA"/>
</dbReference>
<reference evidence="2 3" key="1">
    <citation type="submission" date="2024-06" db="EMBL/GenBank/DDBJ databases">
        <title>Draft genome sequence of Geodermatophilus badlandi, a novel member of the Geodermatophilaceae isolated from badland sedimentary rocks in the Red desert, Wyoming, USA.</title>
        <authorList>
            <person name="Ben Tekaya S."/>
            <person name="Nouioui I."/>
            <person name="Flores G.M."/>
            <person name="Shaal M.N."/>
            <person name="Bredoire F."/>
            <person name="Basile F."/>
            <person name="Van Diepen L."/>
            <person name="Ward N.L."/>
        </authorList>
    </citation>
    <scope>NUCLEOTIDE SEQUENCE [LARGE SCALE GENOMIC DNA]</scope>
    <source>
        <strain evidence="2 3">WL48A</strain>
    </source>
</reference>
<gene>
    <name evidence="2" type="ORF">ABQ292_10145</name>
</gene>
<dbReference type="Pfam" id="PF03992">
    <property type="entry name" value="ABM"/>
    <property type="match status" value="1"/>
</dbReference>
<evidence type="ECO:0000313" key="3">
    <source>
        <dbReference type="Proteomes" id="UP001560045"/>
    </source>
</evidence>
<comment type="caution">
    <text evidence="2">The sequence shown here is derived from an EMBL/GenBank/DDBJ whole genome shotgun (WGS) entry which is preliminary data.</text>
</comment>
<dbReference type="InterPro" id="IPR011008">
    <property type="entry name" value="Dimeric_a/b-barrel"/>
</dbReference>
<feature type="domain" description="ABM" evidence="1">
    <location>
        <begin position="22"/>
        <end position="64"/>
    </location>
</feature>
<evidence type="ECO:0000313" key="2">
    <source>
        <dbReference type="EMBL" id="MEX5718720.1"/>
    </source>
</evidence>
<dbReference type="Gene3D" id="3.30.70.100">
    <property type="match status" value="1"/>
</dbReference>
<organism evidence="2 3">
    <name type="scientific">Geodermatophilus maliterrae</name>
    <dbReference type="NCBI Taxonomy" id="3162531"/>
    <lineage>
        <taxon>Bacteria</taxon>
        <taxon>Bacillati</taxon>
        <taxon>Actinomycetota</taxon>
        <taxon>Actinomycetes</taxon>
        <taxon>Geodermatophilales</taxon>
        <taxon>Geodermatophilaceae</taxon>
        <taxon>Geodermatophilus</taxon>
    </lineage>
</organism>